<dbReference type="InterPro" id="IPR001623">
    <property type="entry name" value="DnaJ_domain"/>
</dbReference>
<keyword evidence="8" id="KW-0346">Stress response</keyword>
<dbReference type="PROSITE" id="PS50076">
    <property type="entry name" value="DNAJ_2"/>
    <property type="match status" value="1"/>
</dbReference>
<dbReference type="eggNOG" id="COG2214">
    <property type="taxonomic scope" value="Bacteria"/>
</dbReference>
<evidence type="ECO:0000259" key="7">
    <source>
        <dbReference type="PROSITE" id="PS50076"/>
    </source>
</evidence>
<dbReference type="AlphaFoldDB" id="A0A081BEA4"/>
<evidence type="ECO:0000256" key="6">
    <source>
        <dbReference type="SAM" id="Phobius"/>
    </source>
</evidence>
<comment type="caution">
    <text evidence="8">The sequence shown here is derived from an EMBL/GenBank/DDBJ whole genome shotgun (WGS) entry which is preliminary data.</text>
</comment>
<sequence length="156" mass="15891">MIWFVLGGVLLAGVLWLLYRVAYADSARVVSRARTLGAAAAIIVGLGLALTGRIGLAVVLFGAAAGLLGFGGFGPFGQLGGNASGGAAGGAGGRPPRQGQMSRAEALEVLGLQEGASAEEIKQAHRKLLGKVHPDREGTTYLASKINEAKDVLLKK</sequence>
<dbReference type="RefSeq" id="WP_045448893.1">
    <property type="nucleotide sequence ID" value="NZ_BBIO01000018.1"/>
</dbReference>
<proteinExistence type="inferred from homology"/>
<feature type="domain" description="J" evidence="7">
    <location>
        <begin position="105"/>
        <end position="156"/>
    </location>
</feature>
<keyword evidence="9" id="KW-1185">Reference proteome</keyword>
<comment type="subcellular location">
    <subcellularLocation>
        <location evidence="1">Membrane</location>
        <topology evidence="1">Single-pass membrane protein</topology>
    </subcellularLocation>
</comment>
<evidence type="ECO:0000256" key="4">
    <source>
        <dbReference type="ARBA" id="ARBA00023136"/>
    </source>
</evidence>
<accession>A0A081BEA4</accession>
<dbReference type="Pfam" id="PF00226">
    <property type="entry name" value="DnaJ"/>
    <property type="match status" value="1"/>
</dbReference>
<evidence type="ECO:0000313" key="9">
    <source>
        <dbReference type="Proteomes" id="UP000028702"/>
    </source>
</evidence>
<keyword evidence="2 6" id="KW-0812">Transmembrane</keyword>
<evidence type="ECO:0000256" key="2">
    <source>
        <dbReference type="ARBA" id="ARBA00022692"/>
    </source>
</evidence>
<keyword evidence="4 6" id="KW-0472">Membrane</keyword>
<dbReference type="STRING" id="1333998.M2A_2871"/>
<dbReference type="Gene3D" id="1.10.287.110">
    <property type="entry name" value="DnaJ domain"/>
    <property type="match status" value="1"/>
</dbReference>
<evidence type="ECO:0000256" key="1">
    <source>
        <dbReference type="ARBA" id="ARBA00004167"/>
    </source>
</evidence>
<evidence type="ECO:0000313" key="8">
    <source>
        <dbReference type="EMBL" id="GAK46372.1"/>
    </source>
</evidence>
<dbReference type="PANTHER" id="PTHR12763">
    <property type="match status" value="1"/>
</dbReference>
<dbReference type="CDD" id="cd06257">
    <property type="entry name" value="DnaJ"/>
    <property type="match status" value="1"/>
</dbReference>
<dbReference type="PANTHER" id="PTHR12763:SF28">
    <property type="entry name" value="GEO10507P1-RELATED"/>
    <property type="match status" value="1"/>
</dbReference>
<dbReference type="SMART" id="SM00271">
    <property type="entry name" value="DnaJ"/>
    <property type="match status" value="1"/>
</dbReference>
<dbReference type="Proteomes" id="UP000028702">
    <property type="component" value="Unassembled WGS sequence"/>
</dbReference>
<name>A0A081BEA4_9HYPH</name>
<dbReference type="EMBL" id="BBIO01000018">
    <property type="protein sequence ID" value="GAK46372.1"/>
    <property type="molecule type" value="Genomic_DNA"/>
</dbReference>
<evidence type="ECO:0000256" key="3">
    <source>
        <dbReference type="ARBA" id="ARBA00022989"/>
    </source>
</evidence>
<reference evidence="8 9" key="1">
    <citation type="submission" date="2014-07" db="EMBL/GenBank/DDBJ databases">
        <title>Tepidicaulis marinum gen. nov., sp. nov., a novel marine bacterium denitrifying nitrate to nitrous oxide strictly under microaerobic conditions.</title>
        <authorList>
            <person name="Takeuchi M."/>
            <person name="Yamagishi T."/>
            <person name="Kamagata Y."/>
            <person name="Oshima K."/>
            <person name="Hattori M."/>
            <person name="Katayama T."/>
            <person name="Hanada S."/>
            <person name="Tamaki H."/>
            <person name="Marumo K."/>
            <person name="Maeda H."/>
            <person name="Nedachi M."/>
            <person name="Iwasaki W."/>
            <person name="Suwa Y."/>
            <person name="Sakata S."/>
        </authorList>
    </citation>
    <scope>NUCLEOTIDE SEQUENCE [LARGE SCALE GENOMIC DNA]</scope>
    <source>
        <strain evidence="8 9">MA2</strain>
    </source>
</reference>
<gene>
    <name evidence="8" type="ORF">M2A_2871</name>
</gene>
<organism evidence="8 9">
    <name type="scientific">Tepidicaulis marinus</name>
    <dbReference type="NCBI Taxonomy" id="1333998"/>
    <lineage>
        <taxon>Bacteria</taxon>
        <taxon>Pseudomonadati</taxon>
        <taxon>Pseudomonadota</taxon>
        <taxon>Alphaproteobacteria</taxon>
        <taxon>Hyphomicrobiales</taxon>
        <taxon>Parvibaculaceae</taxon>
        <taxon>Tepidicaulis</taxon>
    </lineage>
</organism>
<protein>
    <submittedName>
        <fullName evidence="8">Heat shock protein DnaJ domain protein</fullName>
    </submittedName>
</protein>
<feature type="transmembrane region" description="Helical" evidence="6">
    <location>
        <begin position="40"/>
        <end position="70"/>
    </location>
</feature>
<evidence type="ECO:0000256" key="5">
    <source>
        <dbReference type="ARBA" id="ARBA00038105"/>
    </source>
</evidence>
<comment type="similarity">
    <text evidence="5">Belongs to the TIM14 family.</text>
</comment>
<dbReference type="InterPro" id="IPR036869">
    <property type="entry name" value="J_dom_sf"/>
</dbReference>
<dbReference type="FunFam" id="1.10.287.110:FF:000001">
    <property type="entry name" value="Import inner membrane translocase subunit tim14"/>
    <property type="match status" value="1"/>
</dbReference>
<keyword evidence="3 6" id="KW-1133">Transmembrane helix</keyword>
<dbReference type="SUPFAM" id="SSF46565">
    <property type="entry name" value="Chaperone J-domain"/>
    <property type="match status" value="1"/>
</dbReference>
<dbReference type="GO" id="GO:0016020">
    <property type="term" value="C:membrane"/>
    <property type="evidence" value="ECO:0007669"/>
    <property type="project" value="UniProtKB-SubCell"/>
</dbReference>